<proteinExistence type="predicted"/>
<reference evidence="1" key="2">
    <citation type="submission" date="2023-05" db="EMBL/GenBank/DDBJ databases">
        <authorList>
            <person name="Fouks B."/>
        </authorList>
    </citation>
    <scope>NUCLEOTIDE SEQUENCE</scope>
    <source>
        <strain evidence="1">Stay&amp;Tobe</strain>
        <tissue evidence="1">Testes</tissue>
    </source>
</reference>
<protein>
    <submittedName>
        <fullName evidence="1">Uncharacterized protein</fullName>
    </submittedName>
</protein>
<keyword evidence="2" id="KW-1185">Reference proteome</keyword>
<sequence length="51" mass="5960">LKERIRQASEMITEDMLNHGIGLCTNIQNNWKSHSPGKRSLGRPFKHWIET</sequence>
<reference evidence="1" key="1">
    <citation type="journal article" date="2023" name="IScience">
        <title>Live-bearing cockroach genome reveals convergent evolutionary mechanisms linked to viviparity in insects and beyond.</title>
        <authorList>
            <person name="Fouks B."/>
            <person name="Harrison M.C."/>
            <person name="Mikhailova A.A."/>
            <person name="Marchal E."/>
            <person name="English S."/>
            <person name="Carruthers M."/>
            <person name="Jennings E.C."/>
            <person name="Chiamaka E.L."/>
            <person name="Frigard R.A."/>
            <person name="Pippel M."/>
            <person name="Attardo G.M."/>
            <person name="Benoit J.B."/>
            <person name="Bornberg-Bauer E."/>
            <person name="Tobe S.S."/>
        </authorList>
    </citation>
    <scope>NUCLEOTIDE SEQUENCE</scope>
    <source>
        <strain evidence="1">Stay&amp;Tobe</strain>
    </source>
</reference>
<dbReference type="Proteomes" id="UP001233999">
    <property type="component" value="Unassembled WGS sequence"/>
</dbReference>
<accession>A0AAD8E260</accession>
<comment type="caution">
    <text evidence="1">The sequence shown here is derived from an EMBL/GenBank/DDBJ whole genome shotgun (WGS) entry which is preliminary data.</text>
</comment>
<feature type="non-terminal residue" evidence="1">
    <location>
        <position position="1"/>
    </location>
</feature>
<dbReference type="EMBL" id="JASPKZ010010652">
    <property type="protein sequence ID" value="KAJ9574196.1"/>
    <property type="molecule type" value="Genomic_DNA"/>
</dbReference>
<name>A0AAD8E260_DIPPU</name>
<feature type="non-terminal residue" evidence="1">
    <location>
        <position position="51"/>
    </location>
</feature>
<organism evidence="1 2">
    <name type="scientific">Diploptera punctata</name>
    <name type="common">Pacific beetle cockroach</name>
    <dbReference type="NCBI Taxonomy" id="6984"/>
    <lineage>
        <taxon>Eukaryota</taxon>
        <taxon>Metazoa</taxon>
        <taxon>Ecdysozoa</taxon>
        <taxon>Arthropoda</taxon>
        <taxon>Hexapoda</taxon>
        <taxon>Insecta</taxon>
        <taxon>Pterygota</taxon>
        <taxon>Neoptera</taxon>
        <taxon>Polyneoptera</taxon>
        <taxon>Dictyoptera</taxon>
        <taxon>Blattodea</taxon>
        <taxon>Blaberoidea</taxon>
        <taxon>Blaberidae</taxon>
        <taxon>Diplopterinae</taxon>
        <taxon>Diploptera</taxon>
    </lineage>
</organism>
<evidence type="ECO:0000313" key="2">
    <source>
        <dbReference type="Proteomes" id="UP001233999"/>
    </source>
</evidence>
<dbReference type="AlphaFoldDB" id="A0AAD8E260"/>
<evidence type="ECO:0000313" key="1">
    <source>
        <dbReference type="EMBL" id="KAJ9574196.1"/>
    </source>
</evidence>
<gene>
    <name evidence="1" type="ORF">L9F63_008452</name>
</gene>